<dbReference type="InterPro" id="IPR047654">
    <property type="entry name" value="IS1634_transpos"/>
</dbReference>
<proteinExistence type="predicted"/>
<sequence length="434" mass="47496">MESARVGGKPRIVSQRYLGSAEEIAARLSERGPGEPDRTRHLAFGDVAAVWSILERLKVAEIVDEVVGSRRQDAVASVGTYIALASLNRVVDPCSKRKFADWWKTTASDRWVRLPAAALDHRRFWDAMDTISEAQLQQIERRIVAAMVAEFGLNLSALVLDMTNFATYIDSGNTRAPIAQRGHAKQKRTDLRIVGLGLIVSVDGGIPLVSHAYAGNKPDVTQFGDMVTELVTRFGALAGDAAGDLTLVFDAGQNSADNLELIGDTALHFVGSLPPSDHPDLLAVPKNRYRAVDAKRYPGLRAFETKKVVFGVERRLVVTHSQNLGDKQSQGFDQTLAKARRQLGELSARLARGNTRRPRDQVEAEIAAILKPRWLARVITTTLTGDTPAELRLSFGTQPQGRSALEAELFGKRILFTDKTADVAPVAVIVADYR</sequence>
<feature type="non-terminal residue" evidence="1">
    <location>
        <position position="434"/>
    </location>
</feature>
<dbReference type="AlphaFoldDB" id="A0A2W5ZCJ5"/>
<dbReference type="EMBL" id="QHBU01000045">
    <property type="protein sequence ID" value="PZR83139.1"/>
    <property type="molecule type" value="Genomic_DNA"/>
</dbReference>
<reference evidence="1 2" key="1">
    <citation type="journal article" date="2017" name="Nature">
        <title>Atmospheric trace gases support primary production in Antarctic desert surface soil.</title>
        <authorList>
            <person name="Ji M."/>
            <person name="Greening C."/>
            <person name="Vanwonterghem I."/>
            <person name="Carere C.R."/>
            <person name="Bay S.K."/>
            <person name="Steen J.A."/>
            <person name="Montgomery K."/>
            <person name="Lines T."/>
            <person name="Beardall J."/>
            <person name="van Dorst J."/>
            <person name="Snape I."/>
            <person name="Stott M.B."/>
            <person name="Hugenholtz P."/>
            <person name="Ferrari B.C."/>
        </authorList>
    </citation>
    <scope>NUCLEOTIDE SEQUENCE [LARGE SCALE GENOMIC DNA]</scope>
    <source>
        <strain evidence="1">RRmetagenome_bin12</strain>
    </source>
</reference>
<dbReference type="PANTHER" id="PTHR34614:SF2">
    <property type="entry name" value="TRANSPOSASE IS4-LIKE DOMAIN-CONTAINING PROTEIN"/>
    <property type="match status" value="1"/>
</dbReference>
<dbReference type="PANTHER" id="PTHR34614">
    <property type="match status" value="1"/>
</dbReference>
<organism evidence="1 2">
    <name type="scientific">Candidatus Aeolococcus gillhamiae</name>
    <dbReference type="NCBI Taxonomy" id="3127015"/>
    <lineage>
        <taxon>Bacteria</taxon>
        <taxon>Bacillati</taxon>
        <taxon>Candidatus Dormiibacterota</taxon>
        <taxon>Candidatus Dormibacteria</taxon>
        <taxon>Candidatus Aeolococcales</taxon>
        <taxon>Candidatus Aeolococcaceae</taxon>
        <taxon>Candidatus Aeolococcus</taxon>
    </lineage>
</organism>
<name>A0A2W5ZCJ5_9BACT</name>
<dbReference type="NCBIfam" id="NF033559">
    <property type="entry name" value="transpos_IS1634"/>
    <property type="match status" value="1"/>
</dbReference>
<evidence type="ECO:0000313" key="2">
    <source>
        <dbReference type="Proteomes" id="UP000248724"/>
    </source>
</evidence>
<protein>
    <submittedName>
        <fullName evidence="1">IS1634 family transposase</fullName>
    </submittedName>
</protein>
<accession>A0A2W5ZCJ5</accession>
<comment type="caution">
    <text evidence="1">The sequence shown here is derived from an EMBL/GenBank/DDBJ whole genome shotgun (WGS) entry which is preliminary data.</text>
</comment>
<dbReference type="Proteomes" id="UP000248724">
    <property type="component" value="Unassembled WGS sequence"/>
</dbReference>
<evidence type="ECO:0000313" key="1">
    <source>
        <dbReference type="EMBL" id="PZR83139.1"/>
    </source>
</evidence>
<gene>
    <name evidence="1" type="ORF">DLM65_02555</name>
</gene>